<dbReference type="GO" id="GO:0005634">
    <property type="term" value="C:nucleus"/>
    <property type="evidence" value="ECO:0007669"/>
    <property type="project" value="UniProtKB-SubCell"/>
</dbReference>
<evidence type="ECO:0000256" key="2">
    <source>
        <dbReference type="ARBA" id="ARBA00023242"/>
    </source>
</evidence>
<reference evidence="6" key="1">
    <citation type="submission" date="2025-08" db="UniProtKB">
        <authorList>
            <consortium name="RefSeq"/>
        </authorList>
    </citation>
    <scope>IDENTIFICATION</scope>
</reference>
<feature type="compositionally biased region" description="Basic and acidic residues" evidence="3">
    <location>
        <begin position="2847"/>
        <end position="2867"/>
    </location>
</feature>
<feature type="compositionally biased region" description="Basic residues" evidence="3">
    <location>
        <begin position="427"/>
        <end position="443"/>
    </location>
</feature>
<feature type="compositionally biased region" description="Basic and acidic residues" evidence="3">
    <location>
        <begin position="222"/>
        <end position="235"/>
    </location>
</feature>
<evidence type="ECO:0000313" key="6">
    <source>
        <dbReference type="RefSeq" id="XP_008276500.1"/>
    </source>
</evidence>
<dbReference type="GO" id="GO:0043484">
    <property type="term" value="P:regulation of RNA splicing"/>
    <property type="evidence" value="ECO:0007669"/>
    <property type="project" value="TreeGrafter"/>
</dbReference>
<feature type="compositionally biased region" description="Basic and acidic residues" evidence="3">
    <location>
        <begin position="3037"/>
        <end position="3047"/>
    </location>
</feature>
<accession>A0A9Y4JIH2</accession>
<dbReference type="RefSeq" id="XP_008276500.1">
    <property type="nucleotide sequence ID" value="XM_008278278.1"/>
</dbReference>
<evidence type="ECO:0000313" key="5">
    <source>
        <dbReference type="Proteomes" id="UP000694891"/>
    </source>
</evidence>
<feature type="compositionally biased region" description="Basic residues" evidence="3">
    <location>
        <begin position="289"/>
        <end position="304"/>
    </location>
</feature>
<feature type="compositionally biased region" description="Basic and acidic residues" evidence="3">
    <location>
        <begin position="3061"/>
        <end position="3074"/>
    </location>
</feature>
<gene>
    <name evidence="6" type="primary">LOC103354760</name>
</gene>
<dbReference type="GO" id="GO:0005737">
    <property type="term" value="C:cytoplasm"/>
    <property type="evidence" value="ECO:0007669"/>
    <property type="project" value="TreeGrafter"/>
</dbReference>
<dbReference type="InterPro" id="IPR052082">
    <property type="entry name" value="Myelin_sheath_structural"/>
</dbReference>
<protein>
    <submittedName>
        <fullName evidence="6">Neuroblast differentiation-associated protein AHNAK</fullName>
    </submittedName>
</protein>
<keyword evidence="2" id="KW-0539">Nucleus</keyword>
<dbReference type="SUPFAM" id="SSF50156">
    <property type="entry name" value="PDZ domain-like"/>
    <property type="match status" value="1"/>
</dbReference>
<dbReference type="InterPro" id="IPR001478">
    <property type="entry name" value="PDZ"/>
</dbReference>
<feature type="compositionally biased region" description="Basic and acidic residues" evidence="3">
    <location>
        <begin position="63"/>
        <end position="82"/>
    </location>
</feature>
<comment type="subcellular location">
    <subcellularLocation>
        <location evidence="1">Nucleus</location>
    </subcellularLocation>
</comment>
<organism evidence="5 6">
    <name type="scientific">Stegastes partitus</name>
    <name type="common">bicolor damselfish</name>
    <dbReference type="NCBI Taxonomy" id="144197"/>
    <lineage>
        <taxon>Eukaryota</taxon>
        <taxon>Metazoa</taxon>
        <taxon>Chordata</taxon>
        <taxon>Craniata</taxon>
        <taxon>Vertebrata</taxon>
        <taxon>Euteleostomi</taxon>
        <taxon>Actinopterygii</taxon>
        <taxon>Neopterygii</taxon>
        <taxon>Teleostei</taxon>
        <taxon>Neoteleostei</taxon>
        <taxon>Acanthomorphata</taxon>
        <taxon>Ovalentaria</taxon>
        <taxon>Pomacentridae</taxon>
        <taxon>Stegastes</taxon>
    </lineage>
</organism>
<dbReference type="Gene3D" id="2.30.42.10">
    <property type="match status" value="1"/>
</dbReference>
<feature type="compositionally biased region" description="Basic and acidic residues" evidence="3">
    <location>
        <begin position="2799"/>
        <end position="2808"/>
    </location>
</feature>
<feature type="compositionally biased region" description="Polar residues" evidence="3">
    <location>
        <begin position="271"/>
        <end position="282"/>
    </location>
</feature>
<dbReference type="Proteomes" id="UP000694891">
    <property type="component" value="Unplaced"/>
</dbReference>
<feature type="region of interest" description="Disordered" evidence="3">
    <location>
        <begin position="13"/>
        <end position="117"/>
    </location>
</feature>
<sequence>MCDCFHLAFPNWHAASSGTGAGRRLRGPEAATEDDSTCDEPSQFTEGERPRPQGSSPVEEFPETEKYTDSDKECEAEHDHKSGSGKKTKKSGLGSMFEKRSTPKMSKLKEAHSPESEVIVKTAKDGCAEGLVYGGGGREGIFIKQVVPESPASKSLKVKEGDQILSATVYFDNVTYEDAIQILEHAQAYKLKLCLKRKPDITETEPIIESDVIPEEDLNTPEMREQGKTKRRGDARISWPKFPSFGKGRKSRFARSHSSSEADEQRKLELSPTTSDTESPIKSQDALKGKKKHKMKLSLTKRSRISSSEDQDTDVPTTGQTSSDVHQTQELDMLVAECLESPSGETPQVYVTEDLKVKEELRLEQNFPTLTETTQHKVELISIDSTLKTADLSVGLTDQQSPIKSPDGKKKKKEKSELKIKILGKDKSHKKEAKAKSSPRRLKTLGASFEIADQPENEKPASDTKLPGDQPSLDASTQMNVPKVELEISDVAFTQKFPKKGEEKTQKGKVKQKQEAKSSTTFKLPKIGLSDISTEENIQKVNVNVEERTTKIQQLTTKGAEVKEDPYEILSNTSVSKTQLPKREDIEIPGMEDMSRKTTAKGIKAPKAVFTGHHEEIQAETVQLSIDVDSVKEAVSKLPGFKLPKVDTSGVPIPEEITVIDANAQRISVKTPTKVVDSKVKHEAHFTQFDITASPEISKTTVKLPKITPADFTSEKLLVAAKVDIKKPQKEHKTKTKQSDKDIKTEECKRDIVIPGKESAPKVSILAQESGKTQVPEAIQLEYESAATKESDKKSKKGKITMPSFGIGKPDIRIPDFGIDLPKQIISEKKGDAVKEEKTTVLQEEKISESETRKGNRQTGGFVCDVKMPEIDGIEYIDSAEGSPARTDGGIRLTGFDINLEAKPNADISFPEIRHDVKDVEAEQTVKLPKFGAITSDIRANISDGDKNVIIDGAKKKTLEGEGKGYKFKVPNLGISMPKVKGPKVDLSLSKKDTEAKAEIKLPEAHQTDVSLGSMEVSIPEPRMEVQKPEMEVKPLEIEDELDGQGSKFKMPKFGIQMPKIKGPEFDLSLSKRDADVKLPEAKVHLPAAPETDVTLGRIDVSIPEQKIEVQKTELEIKSREIEGEIDGQGSKFKMPKLGISMPKVKGPEFDVSLSKKDVDITLPEAKGKLPDVELKDSSAKIEIRAPEIEVGEKDAGESPSKFKMPAFKMPKFGASAPRISADVSSKIKDTEISETQLKSPGKGVAVDITTPNTDIVGPSLDVKATAAELDGKGSKFKMPKFGISLPKVKGPEIDFSSTKKDTDVALSKATAEVHLPIEPGVQVEVKAPEIALHKDVEQSPSKFKMPSFKLPKFEAGTPNVSVEMPDMDRDVKIDGVSVNIPEERSSVNIVAPSIDVEGPSLDIKTIGAEHEGKGSKFKMPHLGFSMPKVKGPKIDLSLSKKHTDITLPEAEADVKLPEVDLGEVHVSSPDAKMKVPEAKVEVKLPEAPKIAAEVEAPEYEAEIDKQSGKFKMPKFGMKMPKVKGPEYDFSLSKKAVDGKLSEVTGDVKLPEVNLGEVDVSIPEMTLEVEKPKLEMQTEGQVDGQGGKFNIPKFGIKVPKIKGPEIDFSLSKKDTDVQAQSKIKTELPDAPKIDISLGTEDVLIPEAKVKVKEPEVQIKPLQTDVELEGQGGKFKMPKFGMSMLKVKGPEFHLGHAKKDVDVTTPEVKADINLPDVELEAPSTKVEIKAPDIEVMGKDTEGSSSAFKMPNLSIVLPNVKGPDINWSLPKKETHITLPETEAEVRFPESSKLDVSLGTAEVLIPEATVEVQKPEVQIKTLQTDVELEGQGGKFKMPKFGITMPKVKGPEIDLSLSKKDVHVKLPEAKADVKHKEAPDIECELDGQGSKFKMPKFGIKMPKVKGPEFDASMSKKDANAEVQLPEAPQTDVTLGSIDVSIPEARIEVKKPELEIKPPHAEGELDGQGSKFKMPSFGVSLPKVKGHEFDFSLSKTDVDVTLPEAKAEVSIPGADIKEPSAKVDYKAAEIEAQLGEVRGSPSKFKLPTFKFPKFGVTTPSVGAEVPDTEKEIKIDGADMHISVPNTDVDVPEVKAEVQMPDAGVKEPLSGIEAEVGVEVDAKQKKRRFSLPKFSFSKPSIKAPEVDVSCQDVNVAIPEGKVEVKGGKVDMKPPECELEVDEQESKFKVPNFGITMPKLTGPEIDLSLAKKDVDVTLPEAKAEVQLPDVKLDKPSAEVEVKAPEIKVGTKTTDGSPSKFKMPTFKLPKFGVSTPSVTAEGPDMDKDVKIGGADIKVPEEVLAVSIAAPSIDTKGPSIEVKTTGTEHEGKGSKFKLPSLGFSVSQPKAPGIVDVTLPEAKAEVKLPEVELKKPSAEVEVKAPGTDLHASNIEGSPSRFKMPTFKLPKFGAATPVVSAEAPDVDKDIKIDTETSIDAEGGELQVSGSKFKMPNLGISVPQVKGPETNLGLAKKDVDPTLPEAKAEVKLPAVKVKEVEGAVSGPDVPTAEVDAKLKGSGWAFPKFSFSRTGGKAPDVDVNFETPKGDITSPEAKTEICLPEAEVKGPSGAISIEQPPAVELDTNLKKTKFSLPKFSFSKSSGKEPELSAELPQVDVCITEGEVKVKYPEMEIEAPELEAGHSGQGSTFKLPKLGIGQPKAKGPEVDVTLPEVKAVVASVDMKGSEAEAKSKDVVGSPIKFKMPTLKMKFGGASYDVAKEAANAEKAADIDETFTLRSPGIDVKTDVPKAAATDSETPKTETDVVVLGSPTKFKLPSFKMPRLSFSKPKPEDEYVPVDTEFKEDEPKMEDEPKGDSRSPKLSLTSFGEILKNIDVEFDVSKPGENLEVHEAAKLTEKQLEATEKETNTKPDTIKSPERTGWFKFPRFGLSSPSEQPKISQKGDGKSPEGETGDEEISPTSSVQSSDAFADVSSALTSENLGPSLSSPTKVTVKYSGPNISTGFGEIHSNIITSTARTELISVEPNLPEKITIRSSGVSSSSEDTLRLDSGKIHVITSNIQGTPEAQQAKLLSAIHTESARGLSSTSEAHESASRTVEDSQSGNRTVLGRHLFRETSGERSESKETIVITKQITHVFDSSEPISGETASSIQRLRDSVHSEKMRFFDGTEK</sequence>
<feature type="region of interest" description="Disordered" evidence="3">
    <location>
        <begin position="2847"/>
        <end position="2917"/>
    </location>
</feature>
<dbReference type="PANTHER" id="PTHR23348:SF41">
    <property type="entry name" value="NEUROBLAST DIFFERENTIATION-ASSOCIATED PROTEIN AHNAK"/>
    <property type="match status" value="1"/>
</dbReference>
<feature type="compositionally biased region" description="Basic and acidic residues" evidence="3">
    <location>
        <begin position="737"/>
        <end position="749"/>
    </location>
</feature>
<feature type="compositionally biased region" description="Polar residues" evidence="3">
    <location>
        <begin position="2907"/>
        <end position="2916"/>
    </location>
</feature>
<keyword evidence="5" id="KW-1185">Reference proteome</keyword>
<feature type="region of interest" description="Disordered" evidence="3">
    <location>
        <begin position="2776"/>
        <end position="2812"/>
    </location>
</feature>
<evidence type="ECO:0000256" key="3">
    <source>
        <dbReference type="SAM" id="MobiDB-lite"/>
    </source>
</evidence>
<dbReference type="PANTHER" id="PTHR23348">
    <property type="entry name" value="PERIAXIN/AHNAK"/>
    <property type="match status" value="1"/>
</dbReference>
<feature type="compositionally biased region" description="Polar residues" evidence="3">
    <location>
        <begin position="314"/>
        <end position="326"/>
    </location>
</feature>
<feature type="compositionally biased region" description="Basic and acidic residues" evidence="3">
    <location>
        <begin position="499"/>
        <end position="516"/>
    </location>
</feature>
<feature type="region of interest" description="Disordered" evidence="3">
    <location>
        <begin position="494"/>
        <end position="520"/>
    </location>
</feature>
<name>A0A9Y4JIH2_9TELE</name>
<feature type="compositionally biased region" description="Basic and acidic residues" evidence="3">
    <location>
        <begin position="414"/>
        <end position="426"/>
    </location>
</feature>
<dbReference type="SMART" id="SM00228">
    <property type="entry name" value="PDZ"/>
    <property type="match status" value="1"/>
</dbReference>
<feature type="region of interest" description="Disordered" evidence="3">
    <location>
        <begin position="206"/>
        <end position="326"/>
    </location>
</feature>
<feature type="domain" description="PDZ" evidence="4">
    <location>
        <begin position="117"/>
        <end position="186"/>
    </location>
</feature>
<dbReference type="InterPro" id="IPR036034">
    <property type="entry name" value="PDZ_sf"/>
</dbReference>
<feature type="compositionally biased region" description="Acidic residues" evidence="3">
    <location>
        <begin position="206"/>
        <end position="219"/>
    </location>
</feature>
<dbReference type="GeneID" id="103354760"/>
<proteinExistence type="predicted"/>
<evidence type="ECO:0000259" key="4">
    <source>
        <dbReference type="PROSITE" id="PS50106"/>
    </source>
</evidence>
<feature type="compositionally biased region" description="Basic and acidic residues" evidence="3">
    <location>
        <begin position="97"/>
        <end position="115"/>
    </location>
</feature>
<dbReference type="CDD" id="cd00136">
    <property type="entry name" value="PDZ_canonical"/>
    <property type="match status" value="1"/>
</dbReference>
<feature type="compositionally biased region" description="Basic and acidic residues" evidence="3">
    <location>
        <begin position="258"/>
        <end position="269"/>
    </location>
</feature>
<evidence type="ECO:0000256" key="1">
    <source>
        <dbReference type="ARBA" id="ARBA00004123"/>
    </source>
</evidence>
<feature type="region of interest" description="Disordered" evidence="3">
    <location>
        <begin position="398"/>
        <end position="476"/>
    </location>
</feature>
<feature type="region of interest" description="Disordered" evidence="3">
    <location>
        <begin position="3030"/>
        <end position="3074"/>
    </location>
</feature>
<dbReference type="PROSITE" id="PS50106">
    <property type="entry name" value="PDZ"/>
    <property type="match status" value="1"/>
</dbReference>
<feature type="region of interest" description="Disordered" evidence="3">
    <location>
        <begin position="728"/>
        <end position="749"/>
    </location>
</feature>